<keyword evidence="11" id="KW-1185">Reference proteome</keyword>
<comment type="function">
    <text evidence="5">Modulates RecA activity.</text>
</comment>
<feature type="compositionally biased region" description="Basic and acidic residues" evidence="6">
    <location>
        <begin position="23"/>
        <end position="36"/>
    </location>
</feature>
<evidence type="ECO:0000256" key="1">
    <source>
        <dbReference type="ARBA" id="ARBA00004496"/>
    </source>
</evidence>
<dbReference type="Gene3D" id="1.10.10.10">
    <property type="entry name" value="Winged helix-like DNA-binding domain superfamily/Winged helix DNA-binding domain"/>
    <property type="match status" value="2"/>
</dbReference>
<evidence type="ECO:0000256" key="2">
    <source>
        <dbReference type="ARBA" id="ARBA00009695"/>
    </source>
</evidence>
<evidence type="ECO:0000256" key="6">
    <source>
        <dbReference type="SAM" id="MobiDB-lite"/>
    </source>
</evidence>
<evidence type="ECO:0000256" key="3">
    <source>
        <dbReference type="ARBA" id="ARBA00018111"/>
    </source>
</evidence>
<comment type="similarity">
    <text evidence="2 5">Belongs to the RecX family.</text>
</comment>
<dbReference type="OrthoDB" id="5244465at2"/>
<dbReference type="Proteomes" id="UP000019277">
    <property type="component" value="Unassembled WGS sequence"/>
</dbReference>
<dbReference type="STRING" id="909613.UO65_6439"/>
<feature type="region of interest" description="Disordered" evidence="6">
    <location>
        <begin position="1"/>
        <end position="36"/>
    </location>
</feature>
<dbReference type="GO" id="GO:0005737">
    <property type="term" value="C:cytoplasm"/>
    <property type="evidence" value="ECO:0007669"/>
    <property type="project" value="UniProtKB-SubCell"/>
</dbReference>
<keyword evidence="4 5" id="KW-0963">Cytoplasm</keyword>
<evidence type="ECO:0000256" key="4">
    <source>
        <dbReference type="ARBA" id="ARBA00022490"/>
    </source>
</evidence>
<dbReference type="Pfam" id="PF02631">
    <property type="entry name" value="RecX_HTH2"/>
    <property type="match status" value="1"/>
</dbReference>
<evidence type="ECO:0000259" key="9">
    <source>
        <dbReference type="Pfam" id="PF21982"/>
    </source>
</evidence>
<evidence type="ECO:0000259" key="7">
    <source>
        <dbReference type="Pfam" id="PF02631"/>
    </source>
</evidence>
<dbReference type="AlphaFoldDB" id="W7INF8"/>
<dbReference type="InterPro" id="IPR003783">
    <property type="entry name" value="Regulatory_RecX"/>
</dbReference>
<feature type="domain" description="RecX first three-helical" evidence="9">
    <location>
        <begin position="40"/>
        <end position="78"/>
    </location>
</feature>
<dbReference type="eggNOG" id="COG2137">
    <property type="taxonomic scope" value="Bacteria"/>
</dbReference>
<dbReference type="Pfam" id="PF21982">
    <property type="entry name" value="RecX_HTH1"/>
    <property type="match status" value="1"/>
</dbReference>
<dbReference type="PANTHER" id="PTHR33602">
    <property type="entry name" value="REGULATORY PROTEIN RECX FAMILY PROTEIN"/>
    <property type="match status" value="1"/>
</dbReference>
<feature type="domain" description="RecX second three-helical" evidence="7">
    <location>
        <begin position="86"/>
        <end position="127"/>
    </location>
</feature>
<evidence type="ECO:0000313" key="11">
    <source>
        <dbReference type="Proteomes" id="UP000019277"/>
    </source>
</evidence>
<dbReference type="GO" id="GO:0006282">
    <property type="term" value="P:regulation of DNA repair"/>
    <property type="evidence" value="ECO:0007669"/>
    <property type="project" value="UniProtKB-UniRule"/>
</dbReference>
<reference evidence="10 11" key="1">
    <citation type="journal article" date="2014" name="Genome Announc.">
        <title>Draft Genome Sequence of the Antitrypanosomally Active Sponge-Associated Bacterium Actinokineospora sp. Strain EG49.</title>
        <authorList>
            <person name="Harjes J."/>
            <person name="Ryu T."/>
            <person name="Abdelmohsen U.R."/>
            <person name="Moitinho-Silva L."/>
            <person name="Horn H."/>
            <person name="Ravasi T."/>
            <person name="Hentschel U."/>
        </authorList>
    </citation>
    <scope>NUCLEOTIDE SEQUENCE [LARGE SCALE GENOMIC DNA]</scope>
    <source>
        <strain evidence="10 11">EG49</strain>
    </source>
</reference>
<dbReference type="InterPro" id="IPR053924">
    <property type="entry name" value="RecX_HTH_2nd"/>
</dbReference>
<dbReference type="PATRIC" id="fig|909613.9.peg.6434"/>
<dbReference type="InterPro" id="IPR053925">
    <property type="entry name" value="RecX_HTH_3rd"/>
</dbReference>
<comment type="caution">
    <text evidence="10">The sequence shown here is derived from an EMBL/GenBank/DDBJ whole genome shotgun (WGS) entry which is preliminary data.</text>
</comment>
<evidence type="ECO:0000313" key="10">
    <source>
        <dbReference type="EMBL" id="EWC58297.1"/>
    </source>
</evidence>
<organism evidence="10 11">
    <name type="scientific">Actinokineospora spheciospongiae</name>
    <dbReference type="NCBI Taxonomy" id="909613"/>
    <lineage>
        <taxon>Bacteria</taxon>
        <taxon>Bacillati</taxon>
        <taxon>Actinomycetota</taxon>
        <taxon>Actinomycetes</taxon>
        <taxon>Pseudonocardiales</taxon>
        <taxon>Pseudonocardiaceae</taxon>
        <taxon>Actinokineospora</taxon>
    </lineage>
</organism>
<evidence type="ECO:0000259" key="8">
    <source>
        <dbReference type="Pfam" id="PF21981"/>
    </source>
</evidence>
<dbReference type="PANTHER" id="PTHR33602:SF1">
    <property type="entry name" value="REGULATORY PROTEIN RECX FAMILY PROTEIN"/>
    <property type="match status" value="1"/>
</dbReference>
<dbReference type="HAMAP" id="MF_01114">
    <property type="entry name" value="RecX"/>
    <property type="match status" value="1"/>
</dbReference>
<comment type="subcellular location">
    <subcellularLocation>
        <location evidence="1 5">Cytoplasm</location>
    </subcellularLocation>
</comment>
<dbReference type="InterPro" id="IPR053926">
    <property type="entry name" value="RecX_HTH_1st"/>
</dbReference>
<gene>
    <name evidence="5" type="primary">recX</name>
    <name evidence="10" type="ORF">UO65_6439</name>
</gene>
<sequence length="203" mass="22628">MTERRYARRTGGSGTDSTSRAPGAREHPRAADEQDPAARARDICYRLLALRDHTRLELEQALLRREIPEDIAQVVLGKFDKAGLINDEAFAESWVEARHRHRGLGRRAIAQELRRKGVDDTTAAEALAAVDAEAEESRAHDLVRRKLGGTRGQDPQVRLRRLVAMLARRGYAEGLAFRVVRSELENEGIDADADTPGWSADLD</sequence>
<dbReference type="InterPro" id="IPR036388">
    <property type="entry name" value="WH-like_DNA-bd_sf"/>
</dbReference>
<feature type="domain" description="RecX third three-helical" evidence="8">
    <location>
        <begin position="135"/>
        <end position="179"/>
    </location>
</feature>
<evidence type="ECO:0000256" key="5">
    <source>
        <dbReference type="HAMAP-Rule" id="MF_01114"/>
    </source>
</evidence>
<dbReference type="EMBL" id="AYXG01000244">
    <property type="protein sequence ID" value="EWC58297.1"/>
    <property type="molecule type" value="Genomic_DNA"/>
</dbReference>
<dbReference type="RefSeq" id="WP_084176438.1">
    <property type="nucleotide sequence ID" value="NZ_AYXG01000244.1"/>
</dbReference>
<accession>W7INF8</accession>
<protein>
    <recommendedName>
        <fullName evidence="3 5">Regulatory protein RecX</fullName>
    </recommendedName>
</protein>
<name>W7INF8_9PSEU</name>
<dbReference type="Pfam" id="PF21981">
    <property type="entry name" value="RecX_HTH3"/>
    <property type="match status" value="1"/>
</dbReference>
<proteinExistence type="inferred from homology"/>